<proteinExistence type="predicted"/>
<protein>
    <submittedName>
        <fullName evidence="1">Uncharacterized protein</fullName>
    </submittedName>
</protein>
<evidence type="ECO:0000313" key="2">
    <source>
        <dbReference type="Proteomes" id="UP000450917"/>
    </source>
</evidence>
<dbReference type="EMBL" id="WNZX01000010">
    <property type="protein sequence ID" value="MUG71651.1"/>
    <property type="molecule type" value="Genomic_DNA"/>
</dbReference>
<keyword evidence="2" id="KW-1185">Reference proteome</keyword>
<name>A0A7X3CTE2_9BACL</name>
<reference evidence="1 2" key="1">
    <citation type="submission" date="2019-11" db="EMBL/GenBank/DDBJ databases">
        <title>Draft genome sequences of five Paenibacillus species of dairy origin.</title>
        <authorList>
            <person name="Olajide A.M."/>
            <person name="Chen S."/>
            <person name="Lapointe G."/>
        </authorList>
    </citation>
    <scope>NUCLEOTIDE SEQUENCE [LARGE SCALE GENOMIC DNA]</scope>
    <source>
        <strain evidence="1 2">2CS3</strain>
    </source>
</reference>
<dbReference type="Proteomes" id="UP000450917">
    <property type="component" value="Unassembled WGS sequence"/>
</dbReference>
<dbReference type="RefSeq" id="WP_155614824.1">
    <property type="nucleotide sequence ID" value="NZ_JBDLZV010000001.1"/>
</dbReference>
<evidence type="ECO:0000313" key="1">
    <source>
        <dbReference type="EMBL" id="MUG71651.1"/>
    </source>
</evidence>
<accession>A0A7X3CTE2</accession>
<comment type="caution">
    <text evidence="1">The sequence shown here is derived from an EMBL/GenBank/DDBJ whole genome shotgun (WGS) entry which is preliminary data.</text>
</comment>
<sequence length="63" mass="7038">MKVLVIIVDFISEKYSMNEQKSPAKSARTLKEPIFCCGIGMYPADEPEPAPEFPLTNNARHPS</sequence>
<dbReference type="AlphaFoldDB" id="A0A7X3CTE2"/>
<organism evidence="1 2">
    <name type="scientific">Paenibacillus validus</name>
    <dbReference type="NCBI Taxonomy" id="44253"/>
    <lineage>
        <taxon>Bacteria</taxon>
        <taxon>Bacillati</taxon>
        <taxon>Bacillota</taxon>
        <taxon>Bacilli</taxon>
        <taxon>Bacillales</taxon>
        <taxon>Paenibacillaceae</taxon>
        <taxon>Paenibacillus</taxon>
    </lineage>
</organism>
<gene>
    <name evidence="1" type="ORF">GNP93_13320</name>
</gene>